<keyword evidence="2" id="KW-1185">Reference proteome</keyword>
<evidence type="ECO:0000313" key="2">
    <source>
        <dbReference type="Proteomes" id="UP000070366"/>
    </source>
</evidence>
<accession>A0A136Q0S9</accession>
<name>A0A136Q0S9_9FIRM</name>
<dbReference type="Proteomes" id="UP000070366">
    <property type="component" value="Unassembled WGS sequence"/>
</dbReference>
<comment type="caution">
    <text evidence="1">The sequence shown here is derived from an EMBL/GenBank/DDBJ whole genome shotgun (WGS) entry which is preliminary data.</text>
</comment>
<dbReference type="AlphaFoldDB" id="A0A136Q0S9"/>
<gene>
    <name evidence="1" type="ORF">HMPREF3293_02938</name>
</gene>
<proteinExistence type="predicted"/>
<sequence>MLRRSRHFRILGIMIEWRRKNGKSKLRQVYISGGINVCKVFSKR</sequence>
<protein>
    <submittedName>
        <fullName evidence="1">Uncharacterized protein</fullName>
    </submittedName>
</protein>
<reference evidence="1 2" key="1">
    <citation type="submission" date="2016-02" db="EMBL/GenBank/DDBJ databases">
        <authorList>
            <person name="Wen L."/>
            <person name="He K."/>
            <person name="Yang H."/>
        </authorList>
    </citation>
    <scope>NUCLEOTIDE SEQUENCE [LARGE SCALE GENOMIC DNA]</scope>
    <source>
        <strain evidence="1 2">DSM 22607</strain>
    </source>
</reference>
<organism evidence="1 2">
    <name type="scientific">Christensenella minuta</name>
    <dbReference type="NCBI Taxonomy" id="626937"/>
    <lineage>
        <taxon>Bacteria</taxon>
        <taxon>Bacillati</taxon>
        <taxon>Bacillota</taxon>
        <taxon>Clostridia</taxon>
        <taxon>Christensenellales</taxon>
        <taxon>Christensenellaceae</taxon>
        <taxon>Christensenella</taxon>
    </lineage>
</organism>
<dbReference type="EMBL" id="LSZW01000065">
    <property type="protein sequence ID" value="KXK64289.1"/>
    <property type="molecule type" value="Genomic_DNA"/>
</dbReference>
<evidence type="ECO:0000313" key="1">
    <source>
        <dbReference type="EMBL" id="KXK64289.1"/>
    </source>
</evidence>
<dbReference type="STRING" id="626937.HMPREF3293_02938"/>